<evidence type="ECO:0000313" key="2">
    <source>
        <dbReference type="Proteomes" id="UP000011668"/>
    </source>
</evidence>
<dbReference type="HOGENOM" id="CLU_1836501_0_0_1"/>
<evidence type="ECO:0000313" key="1">
    <source>
        <dbReference type="EMBL" id="ELU36029.1"/>
    </source>
</evidence>
<dbReference type="Proteomes" id="UP000011668">
    <property type="component" value="Unassembled WGS sequence"/>
</dbReference>
<proteinExistence type="predicted"/>
<keyword evidence="2" id="KW-1185">Reference proteome</keyword>
<dbReference type="AlphaFoldDB" id="L8WI26"/>
<sequence>MAYYSFLFYHSTGPVRDNQYTQAWLCETHTHKQRHASPRGPIIGRYSARSWSSQYALVQLWRHESHPNGLTVSLLEVTNVRTRYSTFSKPQSSLGQKWTNVAVHRVSMQNRVKPYKFEAPCNVFVGVKRHAPRSLAVVVA</sequence>
<name>L8WI26_THACA</name>
<reference evidence="1 2" key="1">
    <citation type="journal article" date="2013" name="Nat. Commun.">
        <title>The evolution and pathogenic mechanisms of the rice sheath blight pathogen.</title>
        <authorList>
            <person name="Zheng A."/>
            <person name="Lin R."/>
            <person name="Xu L."/>
            <person name="Qin P."/>
            <person name="Tang C."/>
            <person name="Ai P."/>
            <person name="Zhang D."/>
            <person name="Liu Y."/>
            <person name="Sun Z."/>
            <person name="Feng H."/>
            <person name="Wang Y."/>
            <person name="Chen Y."/>
            <person name="Liang X."/>
            <person name="Fu R."/>
            <person name="Li Q."/>
            <person name="Zhang J."/>
            <person name="Yu X."/>
            <person name="Xie Z."/>
            <person name="Ding L."/>
            <person name="Guan P."/>
            <person name="Tang J."/>
            <person name="Liang Y."/>
            <person name="Wang S."/>
            <person name="Deng Q."/>
            <person name="Li S."/>
            <person name="Zhu J."/>
            <person name="Wang L."/>
            <person name="Liu H."/>
            <person name="Li P."/>
        </authorList>
    </citation>
    <scope>NUCLEOTIDE SEQUENCE [LARGE SCALE GENOMIC DNA]</scope>
    <source>
        <strain evidence="2">AG-1 IA</strain>
    </source>
</reference>
<organism evidence="1 2">
    <name type="scientific">Thanatephorus cucumeris (strain AG1-IA)</name>
    <name type="common">Rice sheath blight fungus</name>
    <name type="synonym">Rhizoctonia solani</name>
    <dbReference type="NCBI Taxonomy" id="983506"/>
    <lineage>
        <taxon>Eukaryota</taxon>
        <taxon>Fungi</taxon>
        <taxon>Dikarya</taxon>
        <taxon>Basidiomycota</taxon>
        <taxon>Agaricomycotina</taxon>
        <taxon>Agaricomycetes</taxon>
        <taxon>Cantharellales</taxon>
        <taxon>Ceratobasidiaceae</taxon>
        <taxon>Rhizoctonia</taxon>
        <taxon>Rhizoctonia solani AG-1</taxon>
    </lineage>
</organism>
<dbReference type="EMBL" id="AFRT01004511">
    <property type="protein sequence ID" value="ELU36029.1"/>
    <property type="molecule type" value="Genomic_DNA"/>
</dbReference>
<gene>
    <name evidence="1" type="ORF">AG1IA_09941</name>
</gene>
<protein>
    <submittedName>
        <fullName evidence="1">Uncharacterized protein</fullName>
    </submittedName>
</protein>
<accession>L8WI26</accession>
<comment type="caution">
    <text evidence="1">The sequence shown here is derived from an EMBL/GenBank/DDBJ whole genome shotgun (WGS) entry which is preliminary data.</text>
</comment>